<proteinExistence type="predicted"/>
<sequence>MALFLVLFLILTSVFQTQALRKLGQDRAEFIDYNVAPRLSPSEAPQRAKELSGSNQQREVGQGQQVHIMKKQRHHSIDKSVAGGGVILGGLATTFLVVVFRYIRATRRKNADSTVKNTDSKSKKANSIVKNADSSNV</sequence>
<dbReference type="EMBL" id="CM037159">
    <property type="protein sequence ID" value="KAH7866428.1"/>
    <property type="molecule type" value="Genomic_DNA"/>
</dbReference>
<dbReference type="Proteomes" id="UP000828048">
    <property type="component" value="Chromosome 9"/>
</dbReference>
<evidence type="ECO:0000313" key="2">
    <source>
        <dbReference type="Proteomes" id="UP000828048"/>
    </source>
</evidence>
<gene>
    <name evidence="1" type="ORF">Vadar_020245</name>
</gene>
<keyword evidence="2" id="KW-1185">Reference proteome</keyword>
<protein>
    <submittedName>
        <fullName evidence="1">Uncharacterized protein</fullName>
    </submittedName>
</protein>
<comment type="caution">
    <text evidence="1">The sequence shown here is derived from an EMBL/GenBank/DDBJ whole genome shotgun (WGS) entry which is preliminary data.</text>
</comment>
<reference evidence="1 2" key="1">
    <citation type="journal article" date="2021" name="Hortic Res">
        <title>High-quality reference genome and annotation aids understanding of berry development for evergreen blueberry (Vaccinium darrowii).</title>
        <authorList>
            <person name="Yu J."/>
            <person name="Hulse-Kemp A.M."/>
            <person name="Babiker E."/>
            <person name="Staton M."/>
        </authorList>
    </citation>
    <scope>NUCLEOTIDE SEQUENCE [LARGE SCALE GENOMIC DNA]</scope>
    <source>
        <strain evidence="2">cv. NJ 8807/NJ 8810</strain>
        <tissue evidence="1">Young leaf</tissue>
    </source>
</reference>
<name>A0ACB7ZKD1_9ERIC</name>
<organism evidence="1 2">
    <name type="scientific">Vaccinium darrowii</name>
    <dbReference type="NCBI Taxonomy" id="229202"/>
    <lineage>
        <taxon>Eukaryota</taxon>
        <taxon>Viridiplantae</taxon>
        <taxon>Streptophyta</taxon>
        <taxon>Embryophyta</taxon>
        <taxon>Tracheophyta</taxon>
        <taxon>Spermatophyta</taxon>
        <taxon>Magnoliopsida</taxon>
        <taxon>eudicotyledons</taxon>
        <taxon>Gunneridae</taxon>
        <taxon>Pentapetalae</taxon>
        <taxon>asterids</taxon>
        <taxon>Ericales</taxon>
        <taxon>Ericaceae</taxon>
        <taxon>Vaccinioideae</taxon>
        <taxon>Vaccinieae</taxon>
        <taxon>Vaccinium</taxon>
    </lineage>
</organism>
<accession>A0ACB7ZKD1</accession>
<evidence type="ECO:0000313" key="1">
    <source>
        <dbReference type="EMBL" id="KAH7866428.1"/>
    </source>
</evidence>